<feature type="domain" description="Transposase DDE" evidence="1">
    <location>
        <begin position="12"/>
        <end position="274"/>
    </location>
</feature>
<keyword evidence="3" id="KW-1185">Reference proteome</keyword>
<evidence type="ECO:0000313" key="2">
    <source>
        <dbReference type="EMBL" id="TDH54491.1"/>
    </source>
</evidence>
<dbReference type="EMBL" id="SMSJ01000290">
    <property type="protein sequence ID" value="TDH54491.1"/>
    <property type="molecule type" value="Genomic_DNA"/>
</dbReference>
<dbReference type="InterPro" id="IPR047960">
    <property type="entry name" value="Transpos_IS1380"/>
</dbReference>
<organism evidence="2 3">
    <name type="scientific">Dankookia rubra</name>
    <dbReference type="NCBI Taxonomy" id="1442381"/>
    <lineage>
        <taxon>Bacteria</taxon>
        <taxon>Pseudomonadati</taxon>
        <taxon>Pseudomonadota</taxon>
        <taxon>Alphaproteobacteria</taxon>
        <taxon>Acetobacterales</taxon>
        <taxon>Roseomonadaceae</taxon>
        <taxon>Dankookia</taxon>
    </lineage>
</organism>
<dbReference type="Pfam" id="PF13701">
    <property type="entry name" value="DDE_Tnp_1_4"/>
    <property type="match status" value="1"/>
</dbReference>
<protein>
    <submittedName>
        <fullName evidence="2">IS1380 family transposase</fullName>
    </submittedName>
</protein>
<dbReference type="NCBIfam" id="NF033539">
    <property type="entry name" value="transpos_IS1380"/>
    <property type="match status" value="1"/>
</dbReference>
<dbReference type="RefSeq" id="WP_133293407.1">
    <property type="nucleotide sequence ID" value="NZ_SMSJ01000290.1"/>
</dbReference>
<gene>
    <name evidence="2" type="ORF">E2C06_36615</name>
</gene>
<reference evidence="2 3" key="1">
    <citation type="journal article" date="2016" name="J. Microbiol.">
        <title>Dankookia rubra gen. nov., sp. nov., an alphaproteobacterium isolated from sediment of a shallow stream.</title>
        <authorList>
            <person name="Kim W.H."/>
            <person name="Kim D.H."/>
            <person name="Kang K."/>
            <person name="Ahn T.Y."/>
        </authorList>
    </citation>
    <scope>NUCLEOTIDE SEQUENCE [LARGE SCALE GENOMIC DNA]</scope>
    <source>
        <strain evidence="2 3">JCM30602</strain>
    </source>
</reference>
<dbReference type="InterPro" id="IPR025668">
    <property type="entry name" value="Tnp_DDE_dom"/>
</dbReference>
<comment type="caution">
    <text evidence="2">The sequence shown here is derived from an EMBL/GenBank/DDBJ whole genome shotgun (WGS) entry which is preliminary data.</text>
</comment>
<name>A0A4R5Q0A8_9PROT</name>
<dbReference type="Proteomes" id="UP000295096">
    <property type="component" value="Unassembled WGS sequence"/>
</dbReference>
<evidence type="ECO:0000259" key="1">
    <source>
        <dbReference type="Pfam" id="PF13701"/>
    </source>
</evidence>
<evidence type="ECO:0000313" key="3">
    <source>
        <dbReference type="Proteomes" id="UP000295096"/>
    </source>
</evidence>
<sequence>MDDNTIEPFGFPPIGRKKVASAFDGGRLTSDGGVLLLAAAERQLGLCDRLAALISDPRDPSRVVHPLADILRARILAIACGYEDADDLDHLRQDPCFKLACGRLPDTGRDLCSQPTMSRWENAPSLREVIRLMRAMVDFYCASYPKPPAAVTLDIDDTVDVVHGRQQLSLFNAHYDERCFLPIHVYDTSTSRPVMVLLRPGKTPSGAEVRGHLRRLVRQIRRHWPSTHVTLRGDGHYGRPEVMAFCEAEGIDYVFGLPTNAVLRAAVEDAADDVR</sequence>
<proteinExistence type="predicted"/>
<dbReference type="AlphaFoldDB" id="A0A4R5Q0A8"/>
<dbReference type="OrthoDB" id="476248at2"/>
<accession>A0A4R5Q0A8</accession>
<feature type="non-terminal residue" evidence="2">
    <location>
        <position position="275"/>
    </location>
</feature>